<dbReference type="Proteomes" id="UP000269721">
    <property type="component" value="Unassembled WGS sequence"/>
</dbReference>
<protein>
    <recommendedName>
        <fullName evidence="3">F-box domain-containing protein</fullName>
    </recommendedName>
</protein>
<sequence>MAGGMRITLARTHRGDAMVALDPIFGFGYLHGELKKLRRGGEGTASSVGRGAVTKRAAAFEPPSKSWTVSEAFSSFPSFFNSHVRHNATASPPSLPAHLSPARHRPLRALSAPPERFHAAHRKSLIFNELTLFSARFRPTALGKVRLSYTSTFPFVSQKAETHPEAELSHDSGEMPLPSGDSTPLAVSDAQHGVQELHATRVPSPPLPYEIVRAIVRLRTSPFPPSNERKTLLSCSLVSRGWAAAATDTLRERLRFQNPAQFARFVDESRGGPAGLDDAEVAAFGRGITRIRFFKSVSRALQNPGTLDSTSSTNATTGSGIPSMEEIAEPYDLHTPSLPENDRPDPIPLPHLINLLPQSRIVRELVLWPLPSAGVHNVLRALEAHPPLIYLSLARSEPVHNLLAAFIASHGSQMCMLDVHLS</sequence>
<proteinExistence type="predicted"/>
<gene>
    <name evidence="1" type="ORF">BDK51DRAFT_42099</name>
</gene>
<evidence type="ECO:0008006" key="3">
    <source>
        <dbReference type="Google" id="ProtNLM"/>
    </source>
</evidence>
<organism evidence="1 2">
    <name type="scientific">Blyttiomyces helicus</name>
    <dbReference type="NCBI Taxonomy" id="388810"/>
    <lineage>
        <taxon>Eukaryota</taxon>
        <taxon>Fungi</taxon>
        <taxon>Fungi incertae sedis</taxon>
        <taxon>Chytridiomycota</taxon>
        <taxon>Chytridiomycota incertae sedis</taxon>
        <taxon>Chytridiomycetes</taxon>
        <taxon>Chytridiomycetes incertae sedis</taxon>
        <taxon>Blyttiomyces</taxon>
    </lineage>
</organism>
<name>A0A4P9VWM5_9FUNG</name>
<evidence type="ECO:0000313" key="1">
    <source>
        <dbReference type="EMBL" id="RKO84119.1"/>
    </source>
</evidence>
<evidence type="ECO:0000313" key="2">
    <source>
        <dbReference type="Proteomes" id="UP000269721"/>
    </source>
</evidence>
<reference evidence="2" key="1">
    <citation type="journal article" date="2018" name="Nat. Microbiol.">
        <title>Leveraging single-cell genomics to expand the fungal tree of life.</title>
        <authorList>
            <person name="Ahrendt S.R."/>
            <person name="Quandt C.A."/>
            <person name="Ciobanu D."/>
            <person name="Clum A."/>
            <person name="Salamov A."/>
            <person name="Andreopoulos B."/>
            <person name="Cheng J.F."/>
            <person name="Woyke T."/>
            <person name="Pelin A."/>
            <person name="Henrissat B."/>
            <person name="Reynolds N.K."/>
            <person name="Benny G.L."/>
            <person name="Smith M.E."/>
            <person name="James T.Y."/>
            <person name="Grigoriev I.V."/>
        </authorList>
    </citation>
    <scope>NUCLEOTIDE SEQUENCE [LARGE SCALE GENOMIC DNA]</scope>
</reference>
<keyword evidence="2" id="KW-1185">Reference proteome</keyword>
<accession>A0A4P9VWM5</accession>
<dbReference type="AlphaFoldDB" id="A0A4P9VWM5"/>
<dbReference type="EMBL" id="ML000474">
    <property type="protein sequence ID" value="RKO84119.1"/>
    <property type="molecule type" value="Genomic_DNA"/>
</dbReference>